<comment type="caution">
    <text evidence="4">The sequence shown here is derived from an EMBL/GenBank/DDBJ whole genome shotgun (WGS) entry which is preliminary data.</text>
</comment>
<evidence type="ECO:0000256" key="1">
    <source>
        <dbReference type="ARBA" id="ARBA00005250"/>
    </source>
</evidence>
<name>A0A4R5LQH9_9GAMM</name>
<protein>
    <submittedName>
        <fullName evidence="4">MBL fold metallo-hydrolase</fullName>
    </submittedName>
</protein>
<dbReference type="InterPro" id="IPR050855">
    <property type="entry name" value="NDM-1-like"/>
</dbReference>
<dbReference type="GO" id="GO:0016787">
    <property type="term" value="F:hydrolase activity"/>
    <property type="evidence" value="ECO:0007669"/>
    <property type="project" value="UniProtKB-KW"/>
</dbReference>
<dbReference type="GO" id="GO:0017001">
    <property type="term" value="P:antibiotic catabolic process"/>
    <property type="evidence" value="ECO:0007669"/>
    <property type="project" value="UniProtKB-ARBA"/>
</dbReference>
<feature type="signal peptide" evidence="2">
    <location>
        <begin position="1"/>
        <end position="19"/>
    </location>
</feature>
<dbReference type="InterPro" id="IPR001279">
    <property type="entry name" value="Metallo-B-lactamas"/>
</dbReference>
<dbReference type="RefSeq" id="WP_133213822.1">
    <property type="nucleotide sequence ID" value="NZ_SMSE01000003.1"/>
</dbReference>
<accession>A0A4R5LQH9</accession>
<comment type="similarity">
    <text evidence="1">Belongs to the metallo-beta-lactamase superfamily. Class-B beta-lactamase family.</text>
</comment>
<evidence type="ECO:0000313" key="5">
    <source>
        <dbReference type="Proteomes" id="UP000295554"/>
    </source>
</evidence>
<feature type="chain" id="PRO_5020414906" evidence="2">
    <location>
        <begin position="20"/>
        <end position="298"/>
    </location>
</feature>
<dbReference type="EMBL" id="SMSE01000003">
    <property type="protein sequence ID" value="TDG12745.1"/>
    <property type="molecule type" value="Genomic_DNA"/>
</dbReference>
<dbReference type="OrthoDB" id="9769598at2"/>
<keyword evidence="5" id="KW-1185">Reference proteome</keyword>
<evidence type="ECO:0000259" key="3">
    <source>
        <dbReference type="SMART" id="SM00849"/>
    </source>
</evidence>
<dbReference type="Proteomes" id="UP000295554">
    <property type="component" value="Unassembled WGS sequence"/>
</dbReference>
<dbReference type="Pfam" id="PF00753">
    <property type="entry name" value="Lactamase_B"/>
    <property type="match status" value="1"/>
</dbReference>
<keyword evidence="4" id="KW-0378">Hydrolase</keyword>
<dbReference type="AlphaFoldDB" id="A0A4R5LQH9"/>
<organism evidence="4 5">
    <name type="scientific">Seongchinamella unica</name>
    <dbReference type="NCBI Taxonomy" id="2547392"/>
    <lineage>
        <taxon>Bacteria</taxon>
        <taxon>Pseudomonadati</taxon>
        <taxon>Pseudomonadota</taxon>
        <taxon>Gammaproteobacteria</taxon>
        <taxon>Cellvibrionales</taxon>
        <taxon>Halieaceae</taxon>
        <taxon>Seongchinamella</taxon>
    </lineage>
</organism>
<dbReference type="SUPFAM" id="SSF56281">
    <property type="entry name" value="Metallo-hydrolase/oxidoreductase"/>
    <property type="match status" value="1"/>
</dbReference>
<evidence type="ECO:0000256" key="2">
    <source>
        <dbReference type="SAM" id="SignalP"/>
    </source>
</evidence>
<feature type="domain" description="Metallo-beta-lactamase" evidence="3">
    <location>
        <begin position="46"/>
        <end position="231"/>
    </location>
</feature>
<keyword evidence="2" id="KW-0732">Signal</keyword>
<dbReference type="InterPro" id="IPR036866">
    <property type="entry name" value="RibonucZ/Hydroxyglut_hydro"/>
</dbReference>
<proteinExistence type="inferred from homology"/>
<dbReference type="PANTHER" id="PTHR42951">
    <property type="entry name" value="METALLO-BETA-LACTAMASE DOMAIN-CONTAINING"/>
    <property type="match status" value="1"/>
</dbReference>
<evidence type="ECO:0000313" key="4">
    <source>
        <dbReference type="EMBL" id="TDG12745.1"/>
    </source>
</evidence>
<dbReference type="Gene3D" id="3.60.15.10">
    <property type="entry name" value="Ribonuclease Z/Hydroxyacylglutathione hydrolase-like"/>
    <property type="match status" value="1"/>
</dbReference>
<dbReference type="SMART" id="SM00849">
    <property type="entry name" value="Lactamase_B"/>
    <property type="match status" value="1"/>
</dbReference>
<gene>
    <name evidence="4" type="ORF">E2F43_14340</name>
</gene>
<dbReference type="PANTHER" id="PTHR42951:SF4">
    <property type="entry name" value="ACYL-COENZYME A THIOESTERASE MBLAC2"/>
    <property type="match status" value="1"/>
</dbReference>
<dbReference type="CDD" id="cd16282">
    <property type="entry name" value="metallo-hydrolase-like_MBL-fold"/>
    <property type="match status" value="1"/>
</dbReference>
<reference evidence="4 5" key="1">
    <citation type="submission" date="2019-03" db="EMBL/GenBank/DDBJ databases">
        <title>Seongchinamella monodicae gen. nov., sp. nov., a novel member of the Gammaproteobacteria isolated from a tidal mudflat of beach.</title>
        <authorList>
            <person name="Yang H.G."/>
            <person name="Kang J.W."/>
            <person name="Lee S.D."/>
        </authorList>
    </citation>
    <scope>NUCLEOTIDE SEQUENCE [LARGE SCALE GENOMIC DNA]</scope>
    <source>
        <strain evidence="4 5">GH4-78</strain>
    </source>
</reference>
<sequence length="298" mass="31983">MNKILTVLASFAMSLAASASLAEDATGKQVQVTPIKGPLYMLTGQGGRVVASVGEDGVLLVDGDYAAWSDAYSVALEAIDADASAPRFMLNTHWHGDHTGNNGFWAEQGAVVMAHENIYRRMSTRQEMKARGTVVEPSPALALPVVTYEDSIAVRFNGDVIQAQHFPNGHTDGDSVMFFTEQNVVHVGDLFFVGAFPFVDLDSGGDVLGYIANVEQVLAMIDEDTLIVPGHGKSLMTKQDYQAWVSAIKASVSLISALLEDGMTVDEVIERGLGTAYASYGQGFIKEDFWIRTVAAGI</sequence>